<comment type="similarity">
    <text evidence="1">Belongs to the small GTPase superfamily. Rab family.</text>
</comment>
<reference evidence="4" key="1">
    <citation type="submission" date="2025-08" db="UniProtKB">
        <authorList>
            <consortium name="Ensembl"/>
        </authorList>
    </citation>
    <scope>IDENTIFICATION</scope>
</reference>
<dbReference type="GO" id="GO:0003924">
    <property type="term" value="F:GTPase activity"/>
    <property type="evidence" value="ECO:0007669"/>
    <property type="project" value="InterPro"/>
</dbReference>
<dbReference type="Ensembl" id="ENSCABT00000019788.1">
    <property type="protein sequence ID" value="ENSCABP00000018051.1"/>
    <property type="gene ID" value="ENSCABG00000013406.1"/>
</dbReference>
<dbReference type="PANTHER" id="PTHR47978">
    <property type="match status" value="1"/>
</dbReference>
<proteinExistence type="inferred from homology"/>
<evidence type="ECO:0000313" key="5">
    <source>
        <dbReference type="Proteomes" id="UP000694404"/>
    </source>
</evidence>
<evidence type="ECO:0000313" key="4">
    <source>
        <dbReference type="Ensembl" id="ENSCABP00000018051.1"/>
    </source>
</evidence>
<dbReference type="Gene3D" id="3.40.50.300">
    <property type="entry name" value="P-loop containing nucleotide triphosphate hydrolases"/>
    <property type="match status" value="1"/>
</dbReference>
<sequence>ELFPSVDGCRISLWDTAGEERFLSLSNCYYRDADAVLLLYSAQSQLSFDSLPHWVCVARQYCPDGREPGATPAVRGQRGPSSQSPLCCSRLCSLPVTGSLGARGGSGQEVGTWEEVKGVGSGTEFRCGRGLHSGTGDWGTGGGEGCGVWEGVWVWEAAPRWDRGLGHGRR</sequence>
<dbReference type="SUPFAM" id="SSF52540">
    <property type="entry name" value="P-loop containing nucleoside triphosphate hydrolases"/>
    <property type="match status" value="1"/>
</dbReference>
<accession>A0A8C0H5Q5</accession>
<keyword evidence="2" id="KW-0547">Nucleotide-binding</keyword>
<dbReference type="GeneTree" id="ENSGT01000000221701"/>
<dbReference type="Proteomes" id="UP000694404">
    <property type="component" value="Unplaced"/>
</dbReference>
<dbReference type="InterPro" id="IPR001806">
    <property type="entry name" value="Small_GTPase"/>
</dbReference>
<dbReference type="InterPro" id="IPR027417">
    <property type="entry name" value="P-loop_NTPase"/>
</dbReference>
<keyword evidence="5" id="KW-1185">Reference proteome</keyword>
<name>A0A8C0H5Q5_CHEAB</name>
<dbReference type="GO" id="GO:0005525">
    <property type="term" value="F:GTP binding"/>
    <property type="evidence" value="ECO:0007669"/>
    <property type="project" value="UniProtKB-KW"/>
</dbReference>
<protein>
    <submittedName>
        <fullName evidence="4">Uncharacterized protein</fullName>
    </submittedName>
</protein>
<evidence type="ECO:0000256" key="3">
    <source>
        <dbReference type="ARBA" id="ARBA00023134"/>
    </source>
</evidence>
<evidence type="ECO:0000256" key="2">
    <source>
        <dbReference type="ARBA" id="ARBA00022741"/>
    </source>
</evidence>
<evidence type="ECO:0000256" key="1">
    <source>
        <dbReference type="ARBA" id="ARBA00006270"/>
    </source>
</evidence>
<dbReference type="Pfam" id="PF00071">
    <property type="entry name" value="Ras"/>
    <property type="match status" value="1"/>
</dbReference>
<keyword evidence="3" id="KW-0342">GTP-binding</keyword>
<dbReference type="AlphaFoldDB" id="A0A8C0H5Q5"/>
<organism evidence="4 5">
    <name type="scientific">Chelonoidis abingdonii</name>
    <name type="common">Abingdon island giant tortoise</name>
    <name type="synonym">Testudo abingdonii</name>
    <dbReference type="NCBI Taxonomy" id="106734"/>
    <lineage>
        <taxon>Eukaryota</taxon>
        <taxon>Metazoa</taxon>
        <taxon>Chordata</taxon>
        <taxon>Craniata</taxon>
        <taxon>Vertebrata</taxon>
        <taxon>Euteleostomi</taxon>
        <taxon>Archelosauria</taxon>
        <taxon>Testudinata</taxon>
        <taxon>Testudines</taxon>
        <taxon>Cryptodira</taxon>
        <taxon>Durocryptodira</taxon>
        <taxon>Testudinoidea</taxon>
        <taxon>Testudinidae</taxon>
        <taxon>Chelonoidis</taxon>
    </lineage>
</organism>
<reference evidence="4" key="2">
    <citation type="submission" date="2025-09" db="UniProtKB">
        <authorList>
            <consortium name="Ensembl"/>
        </authorList>
    </citation>
    <scope>IDENTIFICATION</scope>
</reference>